<accession>A0ABV3YVF6</accession>
<dbReference type="SFLD" id="SFLDG00002">
    <property type="entry name" value="C1.7:_P-type_atpase_like"/>
    <property type="match status" value="1"/>
</dbReference>
<comment type="catalytic activity">
    <reaction evidence="9">
        <text>Zn(2+)(in) + ATP + H2O = Zn(2+)(out) + ADP + phosphate + H(+)</text>
        <dbReference type="Rhea" id="RHEA:20621"/>
        <dbReference type="ChEBI" id="CHEBI:15377"/>
        <dbReference type="ChEBI" id="CHEBI:15378"/>
        <dbReference type="ChEBI" id="CHEBI:29105"/>
        <dbReference type="ChEBI" id="CHEBI:30616"/>
        <dbReference type="ChEBI" id="CHEBI:43474"/>
        <dbReference type="ChEBI" id="CHEBI:456216"/>
        <dbReference type="EC" id="7.2.2.12"/>
    </reaction>
</comment>
<gene>
    <name evidence="13" type="ORF">AB5S05_14655</name>
</gene>
<feature type="transmembrane region" description="Helical" evidence="10">
    <location>
        <begin position="37"/>
        <end position="55"/>
    </location>
</feature>
<feature type="transmembrane region" description="Helical" evidence="10">
    <location>
        <begin position="257"/>
        <end position="281"/>
    </location>
</feature>
<feature type="domain" description="P-type ATPase A" evidence="11">
    <location>
        <begin position="117"/>
        <end position="216"/>
    </location>
</feature>
<dbReference type="NCBIfam" id="TIGR01494">
    <property type="entry name" value="ATPase_P-type"/>
    <property type="match status" value="2"/>
</dbReference>
<evidence type="ECO:0000256" key="1">
    <source>
        <dbReference type="ARBA" id="ARBA00004370"/>
    </source>
</evidence>
<proteinExistence type="inferred from homology"/>
<sequence>MKRIGRWLHPALFVAVLLALPLGWLLYGLQRGDLARLLWHGSALVVAVLLLGEIIQRLYRREVGVDLIALLAIIAAVLLDQALVAAVVALMLVGGRSLEAYTEQRAERELHRLIDRAPRHAWRYRGEELEQVPVDQVNPGDRLLLRLGEVVPVDGVLLDQDATLDESALTGEPLPVRRHPGEPLRSGGVNAGAPFQLRASQTAARSTYAGIVRMVEAARSSRAPFVRLADRYALALIPLTLLLAGGAWLVSGDPLRALAVLVVATPCPLILAVPVAIVAGISRCAHRGILIKDGATLEALARGQLLFLDKTGTLTAGRVSVQAIESAGNLPDAQLLQLAGSLAQASPHLVSLAIVAAAQQQGLKLETPDAVEEQAGAGLSGLVEGRRVKLGGHDYVAAGLPASTWAEGVLRRMAYEFAGGCFVSVDGQLAGALLFADRLRLESPRALRQLRQAGIQRIVMLTGDRAEAAQMIGLAAGVDEVRAGLTPEQKVAAIHEGRPQGVTLMAGDGINDAPALAAADVGIALGAGGASASSEAAGVVLLVDRLDRIAEALLIARRSRAIALQGVLAGMGLSLLAMLLAAAGYLPALAGAIVQEGIDIAVIFNALRALGSGHGRQPPAGLEGKRLDDLRREHEELGPLLEQVRSLAEEITGLPTAQAKNALAGLVRLLEQELMPHEQADEQQLYPLLAERLQGDDPLGAMSHTHREIFRLVHLLARMAADFQEDNAAISPDAIRQLLVRLDTVLSLHFAQEEELYHNLDSR</sequence>
<feature type="transmembrane region" description="Helical" evidence="10">
    <location>
        <begin position="232"/>
        <end position="251"/>
    </location>
</feature>
<feature type="transmembrane region" description="Helical" evidence="10">
    <location>
        <begin position="6"/>
        <end position="25"/>
    </location>
</feature>
<dbReference type="PANTHER" id="PTHR48085:SF5">
    <property type="entry name" value="CADMIUM_ZINC-TRANSPORTING ATPASE HMA4-RELATED"/>
    <property type="match status" value="1"/>
</dbReference>
<dbReference type="InterPro" id="IPR012312">
    <property type="entry name" value="Hemerythrin-like"/>
</dbReference>
<evidence type="ECO:0000256" key="8">
    <source>
        <dbReference type="ARBA" id="ARBA00039097"/>
    </source>
</evidence>
<evidence type="ECO:0000256" key="3">
    <source>
        <dbReference type="ARBA" id="ARBA00022692"/>
    </source>
</evidence>
<dbReference type="SUPFAM" id="SSF81653">
    <property type="entry name" value="Calcium ATPase, transduction domain A"/>
    <property type="match status" value="1"/>
</dbReference>
<dbReference type="InterPro" id="IPR044492">
    <property type="entry name" value="P_typ_ATPase_HD_dom"/>
</dbReference>
<dbReference type="Pfam" id="PF00702">
    <property type="entry name" value="Hydrolase"/>
    <property type="match status" value="1"/>
</dbReference>
<dbReference type="InterPro" id="IPR051014">
    <property type="entry name" value="Cation_Transport_ATPase_IB"/>
</dbReference>
<dbReference type="PROSITE" id="PS00154">
    <property type="entry name" value="ATPASE_E1_E2"/>
    <property type="match status" value="1"/>
</dbReference>
<keyword evidence="10" id="KW-1003">Cell membrane</keyword>
<evidence type="ECO:0000313" key="13">
    <source>
        <dbReference type="EMBL" id="MEX6503301.1"/>
    </source>
</evidence>
<dbReference type="InterPro" id="IPR027256">
    <property type="entry name" value="P-typ_ATPase_IB"/>
</dbReference>
<dbReference type="Gene3D" id="3.40.1110.10">
    <property type="entry name" value="Calcium-transporting ATPase, cytoplasmic domain N"/>
    <property type="match status" value="1"/>
</dbReference>
<keyword evidence="6 10" id="KW-1133">Transmembrane helix</keyword>
<keyword evidence="7 10" id="KW-0472">Membrane</keyword>
<keyword evidence="10" id="KW-0547">Nucleotide-binding</keyword>
<dbReference type="PRINTS" id="PR00119">
    <property type="entry name" value="CATATPASE"/>
</dbReference>
<comment type="subcellular location">
    <subcellularLocation>
        <location evidence="10">Cell membrane</location>
    </subcellularLocation>
    <subcellularLocation>
        <location evidence="1">Membrane</location>
    </subcellularLocation>
</comment>
<dbReference type="Gene3D" id="2.70.150.10">
    <property type="entry name" value="Calcium-transporting ATPase, cytoplasmic transduction domain A"/>
    <property type="match status" value="1"/>
</dbReference>
<feature type="transmembrane region" description="Helical" evidence="10">
    <location>
        <begin position="67"/>
        <end position="93"/>
    </location>
</feature>
<dbReference type="RefSeq" id="WP_369288258.1">
    <property type="nucleotide sequence ID" value="NZ_JBFTEG010000011.1"/>
</dbReference>
<keyword evidence="3 10" id="KW-0812">Transmembrane</keyword>
<evidence type="ECO:0000256" key="6">
    <source>
        <dbReference type="ARBA" id="ARBA00022989"/>
    </source>
</evidence>
<reference evidence="13 14" key="1">
    <citation type="submission" date="2024-07" db="EMBL/GenBank/DDBJ databases">
        <authorList>
            <person name="Li M."/>
        </authorList>
    </citation>
    <scope>NUCLEOTIDE SEQUENCE [LARGE SCALE GENOMIC DNA]</scope>
    <source>
        <strain evidence="13 14">25A3E</strain>
    </source>
</reference>
<dbReference type="PANTHER" id="PTHR48085">
    <property type="entry name" value="CADMIUM/ZINC-TRANSPORTING ATPASE HMA2-RELATED"/>
    <property type="match status" value="1"/>
</dbReference>
<comment type="similarity">
    <text evidence="2 10">Belongs to the cation transport ATPase (P-type) (TC 3.A.3) family. Type IB subfamily.</text>
</comment>
<dbReference type="SUPFAM" id="SSF56784">
    <property type="entry name" value="HAD-like"/>
    <property type="match status" value="1"/>
</dbReference>
<protein>
    <recommendedName>
        <fullName evidence="8">P-type Zn(2+) transporter</fullName>
        <ecNumber evidence="8">7.2.2.12</ecNumber>
    </recommendedName>
</protein>
<comment type="caution">
    <text evidence="13">The sequence shown here is derived from an EMBL/GenBank/DDBJ whole genome shotgun (WGS) entry which is preliminary data.</text>
</comment>
<keyword evidence="5" id="KW-1278">Translocase</keyword>
<organism evidence="13 14">
    <name type="scientific">Pseudomonas zhanjiangensis</name>
    <dbReference type="NCBI Taxonomy" id="3239015"/>
    <lineage>
        <taxon>Bacteria</taxon>
        <taxon>Pseudomonadati</taxon>
        <taxon>Pseudomonadota</taxon>
        <taxon>Gammaproteobacteria</taxon>
        <taxon>Pseudomonadales</taxon>
        <taxon>Pseudomonadaceae</taxon>
        <taxon>Pseudomonas</taxon>
    </lineage>
</organism>
<evidence type="ECO:0000256" key="4">
    <source>
        <dbReference type="ARBA" id="ARBA00022723"/>
    </source>
</evidence>
<dbReference type="SFLD" id="SFLDS00003">
    <property type="entry name" value="Haloacid_Dehalogenase"/>
    <property type="match status" value="1"/>
</dbReference>
<name>A0ABV3YVF6_9PSED</name>
<dbReference type="InterPro" id="IPR008250">
    <property type="entry name" value="ATPase_P-typ_transduc_dom_A_sf"/>
</dbReference>
<keyword evidence="4 10" id="KW-0479">Metal-binding</keyword>
<evidence type="ECO:0000256" key="7">
    <source>
        <dbReference type="ARBA" id="ARBA00023136"/>
    </source>
</evidence>
<dbReference type="InterPro" id="IPR059000">
    <property type="entry name" value="ATPase_P-type_domA"/>
</dbReference>
<evidence type="ECO:0000259" key="11">
    <source>
        <dbReference type="Pfam" id="PF00122"/>
    </source>
</evidence>
<evidence type="ECO:0000256" key="9">
    <source>
        <dbReference type="ARBA" id="ARBA00047308"/>
    </source>
</evidence>
<dbReference type="InterPro" id="IPR018303">
    <property type="entry name" value="ATPase_P-typ_P_site"/>
</dbReference>
<dbReference type="InterPro" id="IPR023214">
    <property type="entry name" value="HAD_sf"/>
</dbReference>
<dbReference type="Pfam" id="PF00122">
    <property type="entry name" value="E1-E2_ATPase"/>
    <property type="match status" value="1"/>
</dbReference>
<evidence type="ECO:0000256" key="2">
    <source>
        <dbReference type="ARBA" id="ARBA00006024"/>
    </source>
</evidence>
<feature type="transmembrane region" description="Helical" evidence="10">
    <location>
        <begin position="562"/>
        <end position="586"/>
    </location>
</feature>
<keyword evidence="14" id="KW-1185">Reference proteome</keyword>
<evidence type="ECO:0000256" key="10">
    <source>
        <dbReference type="RuleBase" id="RU362081"/>
    </source>
</evidence>
<dbReference type="SUPFAM" id="SSF81665">
    <property type="entry name" value="Calcium ATPase, transmembrane domain M"/>
    <property type="match status" value="1"/>
</dbReference>
<feature type="domain" description="Hemerythrin-like" evidence="12">
    <location>
        <begin position="627"/>
        <end position="758"/>
    </location>
</feature>
<dbReference type="InterPro" id="IPR001757">
    <property type="entry name" value="P_typ_ATPase"/>
</dbReference>
<dbReference type="CDD" id="cd12108">
    <property type="entry name" value="Hr-like"/>
    <property type="match status" value="1"/>
</dbReference>
<dbReference type="EMBL" id="JBFTEG010000011">
    <property type="protein sequence ID" value="MEX6503301.1"/>
    <property type="molecule type" value="Genomic_DNA"/>
</dbReference>
<dbReference type="Proteomes" id="UP001560296">
    <property type="component" value="Unassembled WGS sequence"/>
</dbReference>
<dbReference type="Gene3D" id="3.40.50.1000">
    <property type="entry name" value="HAD superfamily/HAD-like"/>
    <property type="match status" value="1"/>
</dbReference>
<dbReference type="InterPro" id="IPR036412">
    <property type="entry name" value="HAD-like_sf"/>
</dbReference>
<dbReference type="InterPro" id="IPR023299">
    <property type="entry name" value="ATPase_P-typ_cyto_dom_N"/>
</dbReference>
<dbReference type="SFLD" id="SFLDF00027">
    <property type="entry name" value="p-type_atpase"/>
    <property type="match status" value="1"/>
</dbReference>
<evidence type="ECO:0000259" key="12">
    <source>
        <dbReference type="Pfam" id="PF01814"/>
    </source>
</evidence>
<evidence type="ECO:0000256" key="5">
    <source>
        <dbReference type="ARBA" id="ARBA00022967"/>
    </source>
</evidence>
<dbReference type="InterPro" id="IPR023298">
    <property type="entry name" value="ATPase_P-typ_TM_dom_sf"/>
</dbReference>
<keyword evidence="10" id="KW-0067">ATP-binding</keyword>
<evidence type="ECO:0000313" key="14">
    <source>
        <dbReference type="Proteomes" id="UP001560296"/>
    </source>
</evidence>
<dbReference type="Gene3D" id="1.20.120.520">
    <property type="entry name" value="nmb1532 protein domain like"/>
    <property type="match status" value="1"/>
</dbReference>
<dbReference type="EC" id="7.2.2.12" evidence="8"/>
<dbReference type="NCBIfam" id="TIGR01525">
    <property type="entry name" value="ATPase-IB_hvy"/>
    <property type="match status" value="1"/>
</dbReference>
<dbReference type="Pfam" id="PF01814">
    <property type="entry name" value="Hemerythrin"/>
    <property type="match status" value="1"/>
</dbReference>